<feature type="region of interest" description="Disordered" evidence="1">
    <location>
        <begin position="630"/>
        <end position="666"/>
    </location>
</feature>
<proteinExistence type="predicted"/>
<organism evidence="2 3">
    <name type="scientific">Trametes coccinea (strain BRFM310)</name>
    <name type="common">Pycnoporus coccineus</name>
    <dbReference type="NCBI Taxonomy" id="1353009"/>
    <lineage>
        <taxon>Eukaryota</taxon>
        <taxon>Fungi</taxon>
        <taxon>Dikarya</taxon>
        <taxon>Basidiomycota</taxon>
        <taxon>Agaricomycotina</taxon>
        <taxon>Agaricomycetes</taxon>
        <taxon>Polyporales</taxon>
        <taxon>Polyporaceae</taxon>
        <taxon>Trametes</taxon>
    </lineage>
</organism>
<protein>
    <submittedName>
        <fullName evidence="2">Uncharacterized protein</fullName>
    </submittedName>
</protein>
<feature type="region of interest" description="Disordered" evidence="1">
    <location>
        <begin position="261"/>
        <end position="282"/>
    </location>
</feature>
<name>A0A1Y2IBI0_TRAC3</name>
<dbReference type="Proteomes" id="UP000193067">
    <property type="component" value="Unassembled WGS sequence"/>
</dbReference>
<dbReference type="STRING" id="1353009.A0A1Y2IBI0"/>
<keyword evidence="3" id="KW-1185">Reference proteome</keyword>
<evidence type="ECO:0000313" key="2">
    <source>
        <dbReference type="EMBL" id="OSC98479.1"/>
    </source>
</evidence>
<gene>
    <name evidence="2" type="ORF">PYCCODRAFT_1427747</name>
</gene>
<evidence type="ECO:0000256" key="1">
    <source>
        <dbReference type="SAM" id="MobiDB-lite"/>
    </source>
</evidence>
<dbReference type="AlphaFoldDB" id="A0A1Y2IBI0"/>
<evidence type="ECO:0000313" key="3">
    <source>
        <dbReference type="Proteomes" id="UP000193067"/>
    </source>
</evidence>
<dbReference type="OrthoDB" id="2758679at2759"/>
<sequence>MHYGNSTETCRDGAQRARTLSRPALYAPEVNAALGERAKAWHGSPRFRIAGRRRLPEVVGNAKTAGGGLWGASAYPQFHKIVRNFLMADQGSTPAQGNVPGQQRLQIQDTRMAQHANGGWGPAGGTNQHAGPSDAWPVSQLAIGVRPAAVAMRAEARYAQPATTLTQMGGDQYAREISASTTRGYAGTAAEPQLPSVAGRGGLLDTRRWMEHPHQNPWLRRVEEEDRRSWNEAQARWPQEQPMNTETRGAGGQALRSEYRNGKQRSNVNANVPTTSRWSGGENMEQTQKSVVFMPPKVLITPPPLMDEKPRSDSGSTFIEYDRARYLAEAHVLKVTLKPQTGFPETHPRDPYDLTKYFMPNTVEQWEKVNKDLRCILEVYGYVDYRSKEAVDNIVETLKDRIGRITGEYTATFYIADGARWNSGSDVDPPTAILLENLSSRAIAILVHHRVWSTTGVTFFVHKTPNEIPKYLMGFGGITNTNLDVTRAEIRRFFYDDRITQYLDQALYGDGVPLDAVLKVRTSIIENLRIIVRPGDGPTNLGVSYAANVYSDPPPTETAVRWIDLKNWICEMNFELPTNLAAYIRGPERCEGCHSADHNTPSCPFPSVPGWNGVLVTRWRWEAAEAQQYSNNGRGLAAGRGRGRGGRGESRGPANPNRPPRARGGP</sequence>
<feature type="region of interest" description="Disordered" evidence="1">
    <location>
        <begin position="113"/>
        <end position="135"/>
    </location>
</feature>
<feature type="compositionally biased region" description="Polar residues" evidence="1">
    <location>
        <begin position="264"/>
        <end position="282"/>
    </location>
</feature>
<dbReference type="EMBL" id="KZ084137">
    <property type="protein sequence ID" value="OSC98479.1"/>
    <property type="molecule type" value="Genomic_DNA"/>
</dbReference>
<reference evidence="2 3" key="1">
    <citation type="journal article" date="2015" name="Biotechnol. Biofuels">
        <title>Enhanced degradation of softwood versus hardwood by the white-rot fungus Pycnoporus coccineus.</title>
        <authorList>
            <person name="Couturier M."/>
            <person name="Navarro D."/>
            <person name="Chevret D."/>
            <person name="Henrissat B."/>
            <person name="Piumi F."/>
            <person name="Ruiz-Duenas F.J."/>
            <person name="Martinez A.T."/>
            <person name="Grigoriev I.V."/>
            <person name="Riley R."/>
            <person name="Lipzen A."/>
            <person name="Berrin J.G."/>
            <person name="Master E.R."/>
            <person name="Rosso M.N."/>
        </authorList>
    </citation>
    <scope>NUCLEOTIDE SEQUENCE [LARGE SCALE GENOMIC DNA]</scope>
    <source>
        <strain evidence="2 3">BRFM310</strain>
    </source>
</reference>
<accession>A0A1Y2IBI0</accession>